<dbReference type="Gene3D" id="4.10.240.10">
    <property type="entry name" value="Zn(2)-C6 fungal-type DNA-binding domain"/>
    <property type="match status" value="1"/>
</dbReference>
<feature type="region of interest" description="Disordered" evidence="6">
    <location>
        <begin position="249"/>
        <end position="292"/>
    </location>
</feature>
<dbReference type="GO" id="GO:0008270">
    <property type="term" value="F:zinc ion binding"/>
    <property type="evidence" value="ECO:0007669"/>
    <property type="project" value="InterPro"/>
</dbReference>
<evidence type="ECO:0000313" key="8">
    <source>
        <dbReference type="EMBL" id="VWP02472.1"/>
    </source>
</evidence>
<dbReference type="Pfam" id="PF00172">
    <property type="entry name" value="Zn_clus"/>
    <property type="match status" value="1"/>
</dbReference>
<dbReference type="InterPro" id="IPR050815">
    <property type="entry name" value="TF_fung"/>
</dbReference>
<gene>
    <name evidence="8" type="primary">G4N3D8</name>
</gene>
<dbReference type="PANTHER" id="PTHR47338:SF5">
    <property type="entry name" value="ZN(II)2CYS6 TRANSCRIPTION FACTOR (EUROFUNG)"/>
    <property type="match status" value="1"/>
</dbReference>
<evidence type="ECO:0000256" key="2">
    <source>
        <dbReference type="ARBA" id="ARBA00022723"/>
    </source>
</evidence>
<dbReference type="CDD" id="cd00067">
    <property type="entry name" value="GAL4"/>
    <property type="match status" value="1"/>
</dbReference>
<dbReference type="AlphaFoldDB" id="A0A5K1K7F8"/>
<dbReference type="SMART" id="SM00066">
    <property type="entry name" value="GAL4"/>
    <property type="match status" value="1"/>
</dbReference>
<dbReference type="EMBL" id="LR730241">
    <property type="protein sequence ID" value="VWP02472.1"/>
    <property type="molecule type" value="Genomic_DNA"/>
</dbReference>
<reference evidence="8" key="1">
    <citation type="submission" date="2019-10" db="EMBL/GenBank/DDBJ databases">
        <authorList>
            <person name="Nor Muhammad N."/>
        </authorList>
    </citation>
    <scope>NUCLEOTIDE SEQUENCE</scope>
</reference>
<comment type="subcellular location">
    <subcellularLocation>
        <location evidence="1">Nucleus</location>
    </subcellularLocation>
</comment>
<evidence type="ECO:0000256" key="4">
    <source>
        <dbReference type="ARBA" id="ARBA00023163"/>
    </source>
</evidence>
<evidence type="ECO:0000256" key="6">
    <source>
        <dbReference type="SAM" id="MobiDB-lite"/>
    </source>
</evidence>
<protein>
    <submittedName>
        <fullName evidence="8">Zn(2)-C6 fungal-type domain-containing protein</fullName>
    </submittedName>
</protein>
<dbReference type="PANTHER" id="PTHR47338">
    <property type="entry name" value="ZN(II)2CYS6 TRANSCRIPTION FACTOR (EUROFUNG)-RELATED"/>
    <property type="match status" value="1"/>
</dbReference>
<feature type="compositionally biased region" description="Basic residues" evidence="6">
    <location>
        <begin position="252"/>
        <end position="269"/>
    </location>
</feature>
<feature type="region of interest" description="Disordered" evidence="6">
    <location>
        <begin position="185"/>
        <end position="212"/>
    </location>
</feature>
<dbReference type="PROSITE" id="PS50048">
    <property type="entry name" value="ZN2_CY6_FUNGAL_2"/>
    <property type="match status" value="1"/>
</dbReference>
<keyword evidence="3" id="KW-0805">Transcription regulation</keyword>
<evidence type="ECO:0000256" key="5">
    <source>
        <dbReference type="ARBA" id="ARBA00023242"/>
    </source>
</evidence>
<dbReference type="GO" id="GO:0005634">
    <property type="term" value="C:nucleus"/>
    <property type="evidence" value="ECO:0007669"/>
    <property type="project" value="UniProtKB-SubCell"/>
</dbReference>
<sequence>MVASSNGDLYTPFPHMPIVEEGVQSSEEGSDLHSPIFDAPYTTPDARYHLDHYAYSDVSTQLLPPPTSAFDARYSAPTVDPHSRDPHILETLQVPSPTTIHHHLPPSHPPPDLALHGHPMLDLGIPSSRFHQAVMNPAAEYSMHLSQPSRIPEQQVRLSGDAAQSFPSRQPATMIVAESKPQISLPSAAGPVRSNPSGSNTASTRPPRREASTVVIACRQCRARKIRCDSTRPFCHNCLRRNNECEYDAVPKRRGPDKRPGTRQRSCKKRPPDAEPTSASAKKKRKTNADGESGMLSFDVKVKENVTGGHRRGQLSSRGAMDDMNAFNFPPPQGQLYINTSIPPRGTGPEAIYPKDGLSPSFHRSSVIMDYSDPNHSFPRPVDVNVSQPLEDQDNLSYIPLPSPLDGASSWWDELLDQYNPTSREQSMQDIISDLTFLFTTSSYWLSFINVPLFFRDLHQPDLRSRMQSLVMSALAMALLMKSSEIELGHRGRELALTFRNKAQACLEDACHSQTFDHTLAEAALILALFESSCHPMYSPEQATGALQLLDRIVHVLSLYSVDRDDPCANIFVARSVPVVYVGDGYQRPASCSCSPYSSPVGSPGPFPVNAPWDPHWDDMEIRREECRRLCWCALTLVSSYTAHCSAFHTEPVELSLAEPSNRDESLTTEERASFAISAFQETREIQDALDMHVCNLDTGLILQDGDIPVLPPIFNRRQAEEWLLYQDQVAQRVKEAVLHVGETQGQLLTRRPFQVTWFSSQVAICLGLWEFNPELMHALELAKAFFIPLDVLNALWPCPGQRTRRDELRRRLENACLSAGLHPPLPEDLTLPPILRRSPRSAI</sequence>
<dbReference type="InterPro" id="IPR001138">
    <property type="entry name" value="Zn2Cys6_DnaBD"/>
</dbReference>
<dbReference type="PROSITE" id="PS00463">
    <property type="entry name" value="ZN2_CY6_FUNGAL_1"/>
    <property type="match status" value="1"/>
</dbReference>
<evidence type="ECO:0000259" key="7">
    <source>
        <dbReference type="PROSITE" id="PS50048"/>
    </source>
</evidence>
<name>A0A5K1K7F8_9APHY</name>
<keyword evidence="2" id="KW-0479">Metal-binding</keyword>
<evidence type="ECO:0000256" key="1">
    <source>
        <dbReference type="ARBA" id="ARBA00004123"/>
    </source>
</evidence>
<dbReference type="InterPro" id="IPR036864">
    <property type="entry name" value="Zn2-C6_fun-type_DNA-bd_sf"/>
</dbReference>
<accession>A0A5K1K7F8</accession>
<proteinExistence type="predicted"/>
<feature type="region of interest" description="Disordered" evidence="6">
    <location>
        <begin position="145"/>
        <end position="169"/>
    </location>
</feature>
<keyword evidence="5" id="KW-0539">Nucleus</keyword>
<dbReference type="SUPFAM" id="SSF57701">
    <property type="entry name" value="Zn2/Cys6 DNA-binding domain"/>
    <property type="match status" value="1"/>
</dbReference>
<evidence type="ECO:0000256" key="3">
    <source>
        <dbReference type="ARBA" id="ARBA00023015"/>
    </source>
</evidence>
<keyword evidence="4" id="KW-0804">Transcription</keyword>
<feature type="domain" description="Zn(2)-C6 fungal-type" evidence="7">
    <location>
        <begin position="217"/>
        <end position="247"/>
    </location>
</feature>
<feature type="compositionally biased region" description="Polar residues" evidence="6">
    <location>
        <begin position="194"/>
        <end position="204"/>
    </location>
</feature>
<organism evidence="8">
    <name type="scientific">Ganoderma boninense</name>
    <dbReference type="NCBI Taxonomy" id="34458"/>
    <lineage>
        <taxon>Eukaryota</taxon>
        <taxon>Fungi</taxon>
        <taxon>Dikarya</taxon>
        <taxon>Basidiomycota</taxon>
        <taxon>Agaricomycotina</taxon>
        <taxon>Agaricomycetes</taxon>
        <taxon>Polyporales</taxon>
        <taxon>Polyporaceae</taxon>
        <taxon>Ganoderma</taxon>
    </lineage>
</organism>
<dbReference type="GO" id="GO:0000981">
    <property type="term" value="F:DNA-binding transcription factor activity, RNA polymerase II-specific"/>
    <property type="evidence" value="ECO:0007669"/>
    <property type="project" value="InterPro"/>
</dbReference>